<keyword evidence="2" id="KW-1185">Reference proteome</keyword>
<name>A0A4Z1D9U5_9ACTN</name>
<accession>A0A4Z1D9U5</accession>
<evidence type="ECO:0008006" key="3">
    <source>
        <dbReference type="Google" id="ProtNLM"/>
    </source>
</evidence>
<dbReference type="RefSeq" id="WP_135785012.1">
    <property type="nucleotide sequence ID" value="NZ_SRRT01000002.1"/>
</dbReference>
<dbReference type="EMBL" id="SRRT01000002">
    <property type="protein sequence ID" value="TGN79681.1"/>
    <property type="molecule type" value="Genomic_DNA"/>
</dbReference>
<comment type="caution">
    <text evidence="1">The sequence shown here is derived from an EMBL/GenBank/DDBJ whole genome shotgun (WGS) entry which is preliminary data.</text>
</comment>
<gene>
    <name evidence="1" type="ORF">E5083_08735</name>
</gene>
<dbReference type="Gene3D" id="3.30.70.1340">
    <property type="entry name" value="MTH889-like domain"/>
    <property type="match status" value="1"/>
</dbReference>
<dbReference type="Pfam" id="PF02680">
    <property type="entry name" value="DUF211"/>
    <property type="match status" value="1"/>
</dbReference>
<dbReference type="Proteomes" id="UP000298159">
    <property type="component" value="Unassembled WGS sequence"/>
</dbReference>
<evidence type="ECO:0000313" key="1">
    <source>
        <dbReference type="EMBL" id="TGN79681.1"/>
    </source>
</evidence>
<dbReference type="InterPro" id="IPR003831">
    <property type="entry name" value="DUF211"/>
</dbReference>
<proteinExistence type="predicted"/>
<dbReference type="InterPro" id="IPR023129">
    <property type="entry name" value="MTH889-like_dom_sf"/>
</dbReference>
<organism evidence="1 2">
    <name type="scientific">Streptomyces bauhiniae</name>
    <dbReference type="NCBI Taxonomy" id="2340725"/>
    <lineage>
        <taxon>Bacteria</taxon>
        <taxon>Bacillati</taxon>
        <taxon>Actinomycetota</taxon>
        <taxon>Actinomycetes</taxon>
        <taxon>Kitasatosporales</taxon>
        <taxon>Streptomycetaceae</taxon>
        <taxon>Streptomyces</taxon>
    </lineage>
</organism>
<dbReference type="AlphaFoldDB" id="A0A4Z1D9U5"/>
<sequence length="94" mass="10155">MPVRRLVLDVDKTVSEPDLIHLALVIEDVAGVEAVNIAVTEIDIETVGTNVTVEGDGIDVERLIHAIDRTGAVVHSIDEVVAGTYTLENKPRSR</sequence>
<dbReference type="PANTHER" id="PTHR42240">
    <property type="entry name" value="DUF211 DOMAIN-CONTAINING PROTEIN"/>
    <property type="match status" value="1"/>
</dbReference>
<reference evidence="1 2" key="1">
    <citation type="submission" date="2019-04" db="EMBL/GenBank/DDBJ databases">
        <title>Streptomyces sp. nov. Bv016 isolated from bark of Buahinia variegata.</title>
        <authorList>
            <person name="Kanchanasin P."/>
            <person name="Tanasupawat S."/>
            <person name="Yuki M."/>
            <person name="Kudo T."/>
        </authorList>
    </citation>
    <scope>NUCLEOTIDE SEQUENCE [LARGE SCALE GENOMIC DNA]</scope>
    <source>
        <strain evidence="1 2">Bv016</strain>
    </source>
</reference>
<dbReference type="PANTHER" id="PTHR42240:SF1">
    <property type="entry name" value="DUF211 DOMAIN-CONTAINING PROTEIN"/>
    <property type="match status" value="1"/>
</dbReference>
<evidence type="ECO:0000313" key="2">
    <source>
        <dbReference type="Proteomes" id="UP000298159"/>
    </source>
</evidence>
<dbReference type="GeneID" id="95447676"/>
<dbReference type="SUPFAM" id="SSF160363">
    <property type="entry name" value="MTH889-like"/>
    <property type="match status" value="1"/>
</dbReference>
<protein>
    <recommendedName>
        <fullName evidence="3">DUF211 domain-containing protein</fullName>
    </recommendedName>
</protein>